<gene>
    <name evidence="2" type="ORF">CEQ21_16165</name>
</gene>
<evidence type="ECO:0000313" key="2">
    <source>
        <dbReference type="EMBL" id="TRZ37025.1"/>
    </source>
</evidence>
<evidence type="ECO:0000256" key="1">
    <source>
        <dbReference type="SAM" id="MobiDB-lite"/>
    </source>
</evidence>
<proteinExistence type="predicted"/>
<dbReference type="EMBL" id="RIBP01000004">
    <property type="protein sequence ID" value="TRZ37025.1"/>
    <property type="molecule type" value="Genomic_DNA"/>
</dbReference>
<reference evidence="3" key="1">
    <citation type="submission" date="2018-10" db="EMBL/GenBank/DDBJ databases">
        <title>FDA dAtabase for Regulatory Grade micrObial Sequences (FDA-ARGOS): Supporting development and validation of Infectious Disease Dx tests.</title>
        <authorList>
            <person name="Minogue T."/>
            <person name="Wolcott M."/>
            <person name="Wasieloski L."/>
            <person name="Aguilar W."/>
            <person name="Moore D."/>
            <person name="Tallon L."/>
            <person name="Sadzewicz L."/>
            <person name="Sengamalay N."/>
            <person name="Ott S."/>
            <person name="Godinez A."/>
            <person name="Nagaraj S."/>
            <person name="Vavikolanu K."/>
            <person name="Vyas G."/>
            <person name="Nadendla S."/>
            <person name="George J."/>
            <person name="Sichtig H."/>
        </authorList>
    </citation>
    <scope>NUCLEOTIDE SEQUENCE [LARGE SCALE GENOMIC DNA]</scope>
    <source>
        <strain evidence="3">FDAARGOS_343</strain>
    </source>
</reference>
<protein>
    <submittedName>
        <fullName evidence="2">Uncharacterized protein</fullName>
    </submittedName>
</protein>
<organism evidence="2 3">
    <name type="scientific">Niallia circulans</name>
    <name type="common">Bacillus circulans</name>
    <dbReference type="NCBI Taxonomy" id="1397"/>
    <lineage>
        <taxon>Bacteria</taxon>
        <taxon>Bacillati</taxon>
        <taxon>Bacillota</taxon>
        <taxon>Bacilli</taxon>
        <taxon>Bacillales</taxon>
        <taxon>Bacillaceae</taxon>
        <taxon>Niallia</taxon>
    </lineage>
</organism>
<feature type="region of interest" description="Disordered" evidence="1">
    <location>
        <begin position="1"/>
        <end position="23"/>
    </location>
</feature>
<evidence type="ECO:0000313" key="3">
    <source>
        <dbReference type="Proteomes" id="UP000319837"/>
    </source>
</evidence>
<accession>A0A553SJ55</accession>
<comment type="caution">
    <text evidence="2">The sequence shown here is derived from an EMBL/GenBank/DDBJ whole genome shotgun (WGS) entry which is preliminary data.</text>
</comment>
<dbReference type="AlphaFoldDB" id="A0A553SJ55"/>
<name>A0A553SJ55_NIACI</name>
<feature type="compositionally biased region" description="Polar residues" evidence="1">
    <location>
        <begin position="8"/>
        <end position="23"/>
    </location>
</feature>
<sequence length="62" mass="6844">MLCFGKTAGSTARTGTQSGLNSRSNQNAYHILKNNKFHNKQAAINGSLFIMEFTGKMNIEHI</sequence>
<dbReference type="Proteomes" id="UP000319837">
    <property type="component" value="Unassembled WGS sequence"/>
</dbReference>